<dbReference type="OrthoDB" id="4841806at2759"/>
<evidence type="ECO:0000256" key="1">
    <source>
        <dbReference type="SAM" id="MobiDB-lite"/>
    </source>
</evidence>
<reference evidence="2 3" key="1">
    <citation type="submission" date="2016-09" db="EMBL/GenBank/DDBJ databases">
        <authorList>
            <person name="Capua I."/>
            <person name="De Benedictis P."/>
            <person name="Joannis T."/>
            <person name="Lombin L.H."/>
            <person name="Cattoli G."/>
        </authorList>
    </citation>
    <scope>NUCLEOTIDE SEQUENCE [LARGE SCALE GENOMIC DNA]</scope>
    <source>
        <strain evidence="2 3">IMI 309357</strain>
    </source>
</reference>
<feature type="region of interest" description="Disordered" evidence="1">
    <location>
        <begin position="81"/>
        <end position="104"/>
    </location>
</feature>
<dbReference type="EMBL" id="MJBS01000058">
    <property type="protein sequence ID" value="OHE97393.1"/>
    <property type="molecule type" value="Genomic_DNA"/>
</dbReference>
<proteinExistence type="predicted"/>
<evidence type="ECO:0000313" key="2">
    <source>
        <dbReference type="EMBL" id="OHE97393.1"/>
    </source>
</evidence>
<dbReference type="AlphaFoldDB" id="A0A1G4B7W5"/>
<dbReference type="Proteomes" id="UP000176998">
    <property type="component" value="Unassembled WGS sequence"/>
</dbReference>
<dbReference type="GeneID" id="34560445"/>
<dbReference type="RefSeq" id="XP_022474547.1">
    <property type="nucleotide sequence ID" value="XM_022618935.1"/>
</dbReference>
<comment type="caution">
    <text evidence="2">The sequence shown here is derived from an EMBL/GenBank/DDBJ whole genome shotgun (WGS) entry which is preliminary data.</text>
</comment>
<evidence type="ECO:0000313" key="3">
    <source>
        <dbReference type="Proteomes" id="UP000176998"/>
    </source>
</evidence>
<gene>
    <name evidence="2" type="ORF">CORC01_07298</name>
</gene>
<name>A0A1G4B7W5_9PEZI</name>
<sequence length="121" mass="13149">MQYRPSPVSEPMAALLRGCSEFDPTRTEASVSRSCTRNRPKSDDECFSAIVVSTSLEADIAAARTFQKAGEFDSRHATSLEGKKLELSAGAPPRSLSTNEERVSFPIPTGSGRTLFPFLVH</sequence>
<organism evidence="2 3">
    <name type="scientific">Colletotrichum orchidophilum</name>
    <dbReference type="NCBI Taxonomy" id="1209926"/>
    <lineage>
        <taxon>Eukaryota</taxon>
        <taxon>Fungi</taxon>
        <taxon>Dikarya</taxon>
        <taxon>Ascomycota</taxon>
        <taxon>Pezizomycotina</taxon>
        <taxon>Sordariomycetes</taxon>
        <taxon>Hypocreomycetidae</taxon>
        <taxon>Glomerellales</taxon>
        <taxon>Glomerellaceae</taxon>
        <taxon>Colletotrichum</taxon>
    </lineage>
</organism>
<keyword evidence="3" id="KW-1185">Reference proteome</keyword>
<accession>A0A1G4B7W5</accession>
<protein>
    <submittedName>
        <fullName evidence="2">Uncharacterized protein</fullName>
    </submittedName>
</protein>